<dbReference type="InterPro" id="IPR050780">
    <property type="entry name" value="Mucin_vWF_Thrombospondin_sf"/>
</dbReference>
<dbReference type="Gene3D" id="2.10.25.10">
    <property type="entry name" value="Laminin"/>
    <property type="match status" value="1"/>
</dbReference>
<dbReference type="CDD" id="cd19941">
    <property type="entry name" value="TIL"/>
    <property type="match status" value="1"/>
</dbReference>
<evidence type="ECO:0000313" key="4">
    <source>
        <dbReference type="Ensembl" id="ENSAPLP00020021849.1"/>
    </source>
</evidence>
<sequence length="695" mass="76150">MFLLCFCFLCVIFFFFLNLRLTTHKKTPPNSTRLASDLFPRQVNNQYSRLPISLAQGKLQLQQKGRSVLIKTDFLLKVLYDWDDHLVVKIPSVLANKVCGMCGNSNGNPQDDVLLPNGDTAQNTEDLGWGWKVLDESSACFDSCIGECKRCPRDEAKKYKVEALCGLLSQSSGPFQRCHAVINPKNYLDNCVYDLCVNDGPMKSVWATESPQGATKSPRRYSYHSASPPYCRGATHPLQTRCPIPSTAMSCPENSNYTSCGSTCPATCNNAAMPADCGASTCVETCECQEGFVLDAGKCIPQAECGCVFEGRLYGLGEEFWGDNTCTKRCVCDAATRTAVCRKASCRAREECRVEQGIQDCYPTSYGNCTAYGTTHYKDFDGGRFIFQGTCVYQFTGLCKKTQDLVDFQVLVQNGRHNNQLLSSIALVNSQLANLPYHHKRKISVYRSAQDAVVETDFGLTVTYDWQSQVTVVVPGTYADALCGLCGNYNGDVSDDMMMKDGQTTLNPDALGQSWKVADVPGCMELSKEQCPTLLEATKQQEVAEKGCGLISKVDGPFSACHALVDPFKYVQSCVHDFCLFPDQQAVVCQQISHYAAICQAAGVTIGNWRTDDFCSKLGQLKHFFASQRVVSIKGSPSPGKNLYGDEPEVSLGVLSHPKSGSDPLLLSTANAHPHPAINDLIPINTKLLAKMSQG</sequence>
<dbReference type="InterPro" id="IPR014853">
    <property type="entry name" value="VWF/SSPO/ZAN-like_Cys-rich_dom"/>
</dbReference>
<dbReference type="PANTHER" id="PTHR11339:SF374">
    <property type="entry name" value="ZONADHESIN"/>
    <property type="match status" value="1"/>
</dbReference>
<feature type="domain" description="VWFD" evidence="3">
    <location>
        <begin position="367"/>
        <end position="524"/>
    </location>
</feature>
<dbReference type="Pfam" id="PF08742">
    <property type="entry name" value="C8"/>
    <property type="match status" value="2"/>
</dbReference>
<dbReference type="SMART" id="SM00216">
    <property type="entry name" value="VWD"/>
    <property type="match status" value="1"/>
</dbReference>
<organism evidence="4 5">
    <name type="scientific">Anas platyrhynchos</name>
    <name type="common">Mallard</name>
    <name type="synonym">Anas boschas</name>
    <dbReference type="NCBI Taxonomy" id="8839"/>
    <lineage>
        <taxon>Eukaryota</taxon>
        <taxon>Metazoa</taxon>
        <taxon>Chordata</taxon>
        <taxon>Craniata</taxon>
        <taxon>Vertebrata</taxon>
        <taxon>Euteleostomi</taxon>
        <taxon>Archelosauria</taxon>
        <taxon>Archosauria</taxon>
        <taxon>Dinosauria</taxon>
        <taxon>Saurischia</taxon>
        <taxon>Theropoda</taxon>
        <taxon>Coelurosauria</taxon>
        <taxon>Aves</taxon>
        <taxon>Neognathae</taxon>
        <taxon>Galloanserae</taxon>
        <taxon>Anseriformes</taxon>
        <taxon>Anatidae</taxon>
        <taxon>Anatinae</taxon>
        <taxon>Anas</taxon>
    </lineage>
</organism>
<dbReference type="SMART" id="SM00832">
    <property type="entry name" value="C8"/>
    <property type="match status" value="2"/>
</dbReference>
<protein>
    <recommendedName>
        <fullName evidence="3">VWFD domain-containing protein</fullName>
    </recommendedName>
</protein>
<reference evidence="4" key="2">
    <citation type="submission" date="2025-09" db="UniProtKB">
        <authorList>
            <consortium name="Ensembl"/>
        </authorList>
    </citation>
    <scope>IDENTIFICATION</scope>
</reference>
<dbReference type="Proteomes" id="UP000694400">
    <property type="component" value="Unassembled WGS sequence"/>
</dbReference>
<dbReference type="Ensembl" id="ENSAPLT00020023577.1">
    <property type="protein sequence ID" value="ENSAPLP00020021849.1"/>
    <property type="gene ID" value="ENSAPLG00020015276.1"/>
</dbReference>
<name>A0A8B9TK85_ANAPL</name>
<keyword evidence="1" id="KW-1015">Disulfide bond</keyword>
<evidence type="ECO:0000313" key="5">
    <source>
        <dbReference type="Proteomes" id="UP000694400"/>
    </source>
</evidence>
<dbReference type="GO" id="GO:0005615">
    <property type="term" value="C:extracellular space"/>
    <property type="evidence" value="ECO:0007669"/>
    <property type="project" value="TreeGrafter"/>
</dbReference>
<dbReference type="InterPro" id="IPR001846">
    <property type="entry name" value="VWF_type-D"/>
</dbReference>
<dbReference type="PROSITE" id="PS51233">
    <property type="entry name" value="VWFD"/>
    <property type="match status" value="2"/>
</dbReference>
<dbReference type="Pfam" id="PF00094">
    <property type="entry name" value="VWD"/>
    <property type="match status" value="3"/>
</dbReference>
<proteinExistence type="predicted"/>
<dbReference type="AlphaFoldDB" id="A0A8B9TK85"/>
<reference evidence="4" key="1">
    <citation type="submission" date="2025-08" db="UniProtKB">
        <authorList>
            <consortium name="Ensembl"/>
        </authorList>
    </citation>
    <scope>IDENTIFICATION</scope>
</reference>
<keyword evidence="2" id="KW-0325">Glycoprotein</keyword>
<dbReference type="FunFam" id="2.10.25.10:FF:000055">
    <property type="entry name" value="alpha-tectorin isoform X1"/>
    <property type="match status" value="1"/>
</dbReference>
<accession>A0A8B9TK85</accession>
<evidence type="ECO:0000256" key="2">
    <source>
        <dbReference type="ARBA" id="ARBA00023180"/>
    </source>
</evidence>
<evidence type="ECO:0000259" key="3">
    <source>
        <dbReference type="PROSITE" id="PS51233"/>
    </source>
</evidence>
<feature type="domain" description="VWFD" evidence="3">
    <location>
        <begin position="1"/>
        <end position="141"/>
    </location>
</feature>
<evidence type="ECO:0000256" key="1">
    <source>
        <dbReference type="ARBA" id="ARBA00023157"/>
    </source>
</evidence>
<dbReference type="GO" id="GO:0031012">
    <property type="term" value="C:extracellular matrix"/>
    <property type="evidence" value="ECO:0007669"/>
    <property type="project" value="TreeGrafter"/>
</dbReference>
<dbReference type="InterPro" id="IPR002919">
    <property type="entry name" value="TIL_dom"/>
</dbReference>
<dbReference type="SUPFAM" id="SSF57567">
    <property type="entry name" value="Serine protease inhibitors"/>
    <property type="match status" value="1"/>
</dbReference>
<dbReference type="Pfam" id="PF01826">
    <property type="entry name" value="TIL"/>
    <property type="match status" value="1"/>
</dbReference>
<dbReference type="PANTHER" id="PTHR11339">
    <property type="entry name" value="EXTRACELLULAR MATRIX GLYCOPROTEIN RELATED"/>
    <property type="match status" value="1"/>
</dbReference>
<dbReference type="InterPro" id="IPR036084">
    <property type="entry name" value="Ser_inhib-like_sf"/>
</dbReference>